<evidence type="ECO:0000313" key="3">
    <source>
        <dbReference type="Proteomes" id="UP000030641"/>
    </source>
</evidence>
<dbReference type="PANTHER" id="PTHR21310:SF15">
    <property type="entry name" value="AMINOGLYCOSIDE PHOSPHOTRANSFERASE DOMAIN-CONTAINING PROTEIN"/>
    <property type="match status" value="1"/>
</dbReference>
<proteinExistence type="predicted"/>
<protein>
    <recommendedName>
        <fullName evidence="1">Aminoglycoside phosphotransferase domain-containing protein</fullName>
    </recommendedName>
</protein>
<reference evidence="2 3" key="1">
    <citation type="journal article" date="2014" name="BMC Genomics">
        <title>Genome sequencing of four Aureobasidium pullulans varieties: biotechnological potential, stress tolerance, and description of new species.</title>
        <authorList>
            <person name="Gostin Ar C."/>
            <person name="Ohm R.A."/>
            <person name="Kogej T."/>
            <person name="Sonjak S."/>
            <person name="Turk M."/>
            <person name="Zajc J."/>
            <person name="Zalar P."/>
            <person name="Grube M."/>
            <person name="Sun H."/>
            <person name="Han J."/>
            <person name="Sharma A."/>
            <person name="Chiniquy J."/>
            <person name="Ngan C.Y."/>
            <person name="Lipzen A."/>
            <person name="Barry K."/>
            <person name="Grigoriev I.V."/>
            <person name="Gunde-Cimerman N."/>
        </authorList>
    </citation>
    <scope>NUCLEOTIDE SEQUENCE [LARGE SCALE GENOMIC DNA]</scope>
    <source>
        <strain evidence="2 3">EXF-2481</strain>
    </source>
</reference>
<dbReference type="STRING" id="1043005.A0A074YAY7"/>
<dbReference type="PANTHER" id="PTHR21310">
    <property type="entry name" value="AMINOGLYCOSIDE PHOSPHOTRANSFERASE-RELATED-RELATED"/>
    <property type="match status" value="1"/>
</dbReference>
<dbReference type="Gene3D" id="3.30.200.150">
    <property type="match status" value="1"/>
</dbReference>
<evidence type="ECO:0000259" key="1">
    <source>
        <dbReference type="Pfam" id="PF01636"/>
    </source>
</evidence>
<dbReference type="RefSeq" id="XP_013343623.1">
    <property type="nucleotide sequence ID" value="XM_013488169.1"/>
</dbReference>
<sequence>MPLRDCDFLNCKNPAERGSGDCMICSHHRCLEHLAPEFHTCPSEDNDPDAFFTAYDSARQSHLQALLNKVDFNALRSIATRLHDDVPCYMPAFRNDIGQAVPDAESKQILDQTGGQNCNLDIRFDDGIVWIARLRFEEPTVLPHDAQATISMSEVETLRFLARTSIRVPEVFHHSFDESETGTPYMLMEKLPGKPLQWPNASAEQKTKVMKQLVDVCLELEKHPFPATGSLSQGGLVGPFAQGHMFVSPSKSLGPFSTLKESLTSILKHERDMIKGGELATLATDNYLTHLWRLEHLPGLVASATDDHFYMKHADDKGDHILIDEDYNITGIIDWEFASTETKKYAFSSPCMMWPVQKYYNGSNDLSREECEFAQMFQRRGREDMAQMILQGRPWQRFLFFLGTADTPPYDVFSNLFQGLRRSFEGENIGSYPEWRRLVSDANKASVINFQDNSR</sequence>
<dbReference type="SUPFAM" id="SSF56112">
    <property type="entry name" value="Protein kinase-like (PK-like)"/>
    <property type="match status" value="1"/>
</dbReference>
<dbReference type="GeneID" id="25372082"/>
<accession>A0A074YAY7</accession>
<dbReference type="InParanoid" id="A0A074YAY7"/>
<keyword evidence="3" id="KW-1185">Reference proteome</keyword>
<name>A0A074YAY7_AURSE</name>
<organism evidence="2 3">
    <name type="scientific">Aureobasidium subglaciale (strain EXF-2481)</name>
    <name type="common">Aureobasidium pullulans var. subglaciale</name>
    <dbReference type="NCBI Taxonomy" id="1043005"/>
    <lineage>
        <taxon>Eukaryota</taxon>
        <taxon>Fungi</taxon>
        <taxon>Dikarya</taxon>
        <taxon>Ascomycota</taxon>
        <taxon>Pezizomycotina</taxon>
        <taxon>Dothideomycetes</taxon>
        <taxon>Dothideomycetidae</taxon>
        <taxon>Dothideales</taxon>
        <taxon>Saccotheciaceae</taxon>
        <taxon>Aureobasidium</taxon>
    </lineage>
</organism>
<gene>
    <name evidence="2" type="ORF">AUEXF2481DRAFT_89029</name>
</gene>
<dbReference type="HOGENOM" id="CLU_043196_0_0_1"/>
<dbReference type="Proteomes" id="UP000030641">
    <property type="component" value="Unassembled WGS sequence"/>
</dbReference>
<dbReference type="OrthoDB" id="5327538at2759"/>
<dbReference type="Pfam" id="PF01636">
    <property type="entry name" value="APH"/>
    <property type="match status" value="1"/>
</dbReference>
<dbReference type="SUPFAM" id="SSF118310">
    <property type="entry name" value="AN1-like Zinc finger"/>
    <property type="match status" value="1"/>
</dbReference>
<dbReference type="AlphaFoldDB" id="A0A074YAY7"/>
<dbReference type="EMBL" id="KL584760">
    <property type="protein sequence ID" value="KEQ94963.1"/>
    <property type="molecule type" value="Genomic_DNA"/>
</dbReference>
<dbReference type="InterPro" id="IPR002575">
    <property type="entry name" value="Aminoglycoside_PTrfase"/>
</dbReference>
<feature type="domain" description="Aminoglycoside phosphotransferase" evidence="1">
    <location>
        <begin position="152"/>
        <end position="339"/>
    </location>
</feature>
<dbReference type="Gene3D" id="3.90.1200.10">
    <property type="match status" value="1"/>
</dbReference>
<dbReference type="InterPro" id="IPR051678">
    <property type="entry name" value="AGP_Transferase"/>
</dbReference>
<evidence type="ECO:0000313" key="2">
    <source>
        <dbReference type="EMBL" id="KEQ94963.1"/>
    </source>
</evidence>
<dbReference type="InterPro" id="IPR011009">
    <property type="entry name" value="Kinase-like_dom_sf"/>
</dbReference>
<dbReference type="OMA" id="VWDARIR"/>
<dbReference type="InterPro" id="IPR035896">
    <property type="entry name" value="AN1-like_Znf"/>
</dbReference>